<accession>A0A1F6DKM9</accession>
<reference evidence="7 8" key="1">
    <citation type="journal article" date="2016" name="Nat. Commun.">
        <title>Thousands of microbial genomes shed light on interconnected biogeochemical processes in an aquifer system.</title>
        <authorList>
            <person name="Anantharaman K."/>
            <person name="Brown C.T."/>
            <person name="Hug L.A."/>
            <person name="Sharon I."/>
            <person name="Castelle C.J."/>
            <person name="Probst A.J."/>
            <person name="Thomas B.C."/>
            <person name="Singh A."/>
            <person name="Wilkins M.J."/>
            <person name="Karaoz U."/>
            <person name="Brodie E.L."/>
            <person name="Williams K.H."/>
            <person name="Hubbard S.S."/>
            <person name="Banfield J.F."/>
        </authorList>
    </citation>
    <scope>NUCLEOTIDE SEQUENCE [LARGE SCALE GENOMIC DNA]</scope>
</reference>
<feature type="transmembrane region" description="Helical" evidence="6">
    <location>
        <begin position="62"/>
        <end position="84"/>
    </location>
</feature>
<evidence type="ECO:0000256" key="5">
    <source>
        <dbReference type="ARBA" id="ARBA00023136"/>
    </source>
</evidence>
<keyword evidence="3 6" id="KW-0812">Transmembrane</keyword>
<feature type="transmembrane region" description="Helical" evidence="6">
    <location>
        <begin position="151"/>
        <end position="173"/>
    </location>
</feature>
<dbReference type="GO" id="GO:0016020">
    <property type="term" value="C:membrane"/>
    <property type="evidence" value="ECO:0007669"/>
    <property type="project" value="UniProtKB-SubCell"/>
</dbReference>
<dbReference type="PANTHER" id="PTHR21716">
    <property type="entry name" value="TRANSMEMBRANE PROTEIN"/>
    <property type="match status" value="1"/>
</dbReference>
<dbReference type="Pfam" id="PF01594">
    <property type="entry name" value="AI-2E_transport"/>
    <property type="match status" value="1"/>
</dbReference>
<evidence type="ECO:0000313" key="7">
    <source>
        <dbReference type="EMBL" id="OGG61946.1"/>
    </source>
</evidence>
<feature type="transmembrane region" description="Helical" evidence="6">
    <location>
        <begin position="9"/>
        <end position="27"/>
    </location>
</feature>
<evidence type="ECO:0000256" key="6">
    <source>
        <dbReference type="SAM" id="Phobius"/>
    </source>
</evidence>
<keyword evidence="5 6" id="KW-0472">Membrane</keyword>
<evidence type="ECO:0000256" key="2">
    <source>
        <dbReference type="ARBA" id="ARBA00009773"/>
    </source>
</evidence>
<feature type="transmembrane region" description="Helical" evidence="6">
    <location>
        <begin position="211"/>
        <end position="230"/>
    </location>
</feature>
<feature type="transmembrane region" description="Helical" evidence="6">
    <location>
        <begin position="263"/>
        <end position="287"/>
    </location>
</feature>
<sequence length="350" mass="37006">MQSQQLRPYFLVLALVGAIALTAAVFLPFLKPLVLAAVFAVVLQGLHKRISRALGGWPSASALLTVVVSVLVILLPLSLIGVLVGNQARGLYASLEEDGGQSALSELYRRADAAVSPLVPGFGVIARDVSTDIDTYTKDALQWIARHAGDIFSSVSRLLLALFIFFIALYYLLRDGTRVRQTLIELSPLSDREDEGVFNRLELAINSTIKGSLVIALIQGVLSTIGFTLFGVPNAILWGTVAALAALIPGFGTALVIIPAIIFLFVTGATVSAAGLLVWGALAVGFIDNLLGPKLLGSSMKLHPLLVLLSVLGGLMYFGPLGIFLGPLTVSLLFALLSIYADASRSALKD</sequence>
<dbReference type="AlphaFoldDB" id="A0A1F6DKM9"/>
<organism evidence="7 8">
    <name type="scientific">Candidatus Kaiserbacteria bacterium RIFCSPHIGHO2_02_FULL_54_22</name>
    <dbReference type="NCBI Taxonomy" id="1798495"/>
    <lineage>
        <taxon>Bacteria</taxon>
        <taxon>Candidatus Kaiseribacteriota</taxon>
    </lineage>
</organism>
<comment type="similarity">
    <text evidence="2">Belongs to the autoinducer-2 exporter (AI-2E) (TC 2.A.86) family.</text>
</comment>
<keyword evidence="4 6" id="KW-1133">Transmembrane helix</keyword>
<dbReference type="EMBL" id="MFLI01000016">
    <property type="protein sequence ID" value="OGG61946.1"/>
    <property type="molecule type" value="Genomic_DNA"/>
</dbReference>
<evidence type="ECO:0000256" key="4">
    <source>
        <dbReference type="ARBA" id="ARBA00022989"/>
    </source>
</evidence>
<name>A0A1F6DKM9_9BACT</name>
<feature type="transmembrane region" description="Helical" evidence="6">
    <location>
        <begin position="307"/>
        <end position="340"/>
    </location>
</feature>
<evidence type="ECO:0008006" key="9">
    <source>
        <dbReference type="Google" id="ProtNLM"/>
    </source>
</evidence>
<dbReference type="STRING" id="1798495.A3C19_00045"/>
<dbReference type="Proteomes" id="UP000178532">
    <property type="component" value="Unassembled WGS sequence"/>
</dbReference>
<gene>
    <name evidence="7" type="ORF">A3C19_00045</name>
</gene>
<evidence type="ECO:0000313" key="8">
    <source>
        <dbReference type="Proteomes" id="UP000178532"/>
    </source>
</evidence>
<dbReference type="InterPro" id="IPR002549">
    <property type="entry name" value="AI-2E-like"/>
</dbReference>
<feature type="transmembrane region" description="Helical" evidence="6">
    <location>
        <begin position="236"/>
        <end position="258"/>
    </location>
</feature>
<protein>
    <recommendedName>
        <fullName evidence="9">AI-2E family transporter</fullName>
    </recommendedName>
</protein>
<comment type="caution">
    <text evidence="7">The sequence shown here is derived from an EMBL/GenBank/DDBJ whole genome shotgun (WGS) entry which is preliminary data.</text>
</comment>
<evidence type="ECO:0000256" key="1">
    <source>
        <dbReference type="ARBA" id="ARBA00004141"/>
    </source>
</evidence>
<evidence type="ECO:0000256" key="3">
    <source>
        <dbReference type="ARBA" id="ARBA00022692"/>
    </source>
</evidence>
<dbReference type="PANTHER" id="PTHR21716:SF4">
    <property type="entry name" value="TRANSMEMBRANE PROTEIN 245"/>
    <property type="match status" value="1"/>
</dbReference>
<comment type="subcellular location">
    <subcellularLocation>
        <location evidence="1">Membrane</location>
        <topology evidence="1">Multi-pass membrane protein</topology>
    </subcellularLocation>
</comment>
<proteinExistence type="inferred from homology"/>